<keyword evidence="4 6" id="KW-0067">ATP-binding</keyword>
<evidence type="ECO:0000313" key="6">
    <source>
        <dbReference type="EMBL" id="TDW95785.1"/>
    </source>
</evidence>
<organism evidence="6 7">
    <name type="scientific">Dinghuibacter silviterrae</name>
    <dbReference type="NCBI Taxonomy" id="1539049"/>
    <lineage>
        <taxon>Bacteria</taxon>
        <taxon>Pseudomonadati</taxon>
        <taxon>Bacteroidota</taxon>
        <taxon>Chitinophagia</taxon>
        <taxon>Chitinophagales</taxon>
        <taxon>Chitinophagaceae</taxon>
        <taxon>Dinghuibacter</taxon>
    </lineage>
</organism>
<dbReference type="OrthoDB" id="1115710at2"/>
<dbReference type="NCBIfam" id="NF007739">
    <property type="entry name" value="PRK10419.1"/>
    <property type="match status" value="3"/>
</dbReference>
<gene>
    <name evidence="6" type="ORF">EDB95_3596</name>
</gene>
<accession>A0A4R8DED1</accession>
<comment type="similarity">
    <text evidence="1">Belongs to the ABC transporter superfamily.</text>
</comment>
<dbReference type="PANTHER" id="PTHR43776:SF7">
    <property type="entry name" value="D,D-DIPEPTIDE TRANSPORT ATP-BINDING PROTEIN DDPF-RELATED"/>
    <property type="match status" value="1"/>
</dbReference>
<dbReference type="PROSITE" id="PS00211">
    <property type="entry name" value="ABC_TRANSPORTER_1"/>
    <property type="match status" value="2"/>
</dbReference>
<evidence type="ECO:0000256" key="1">
    <source>
        <dbReference type="ARBA" id="ARBA00005417"/>
    </source>
</evidence>
<comment type="caution">
    <text evidence="6">The sequence shown here is derived from an EMBL/GenBank/DDBJ whole genome shotgun (WGS) entry which is preliminary data.</text>
</comment>
<feature type="domain" description="ABC transporter" evidence="5">
    <location>
        <begin position="318"/>
        <end position="539"/>
    </location>
</feature>
<proteinExistence type="inferred from homology"/>
<protein>
    <submittedName>
        <fullName evidence="6">Peptide/nickel transport system ATP-binding protein</fullName>
    </submittedName>
</protein>
<dbReference type="AlphaFoldDB" id="A0A4R8DED1"/>
<dbReference type="GO" id="GO:0005524">
    <property type="term" value="F:ATP binding"/>
    <property type="evidence" value="ECO:0007669"/>
    <property type="project" value="UniProtKB-KW"/>
</dbReference>
<evidence type="ECO:0000256" key="3">
    <source>
        <dbReference type="ARBA" id="ARBA00022741"/>
    </source>
</evidence>
<evidence type="ECO:0000256" key="4">
    <source>
        <dbReference type="ARBA" id="ARBA00022840"/>
    </source>
</evidence>
<keyword evidence="2" id="KW-0813">Transport</keyword>
<dbReference type="Pfam" id="PF00005">
    <property type="entry name" value="ABC_tran"/>
    <property type="match status" value="2"/>
</dbReference>
<name>A0A4R8DED1_9BACT</name>
<evidence type="ECO:0000313" key="7">
    <source>
        <dbReference type="Proteomes" id="UP000294498"/>
    </source>
</evidence>
<dbReference type="Proteomes" id="UP000294498">
    <property type="component" value="Unassembled WGS sequence"/>
</dbReference>
<keyword evidence="3" id="KW-0547">Nucleotide-binding</keyword>
<dbReference type="SMART" id="SM00382">
    <property type="entry name" value="AAA"/>
    <property type="match status" value="2"/>
</dbReference>
<dbReference type="SUPFAM" id="SSF52540">
    <property type="entry name" value="P-loop containing nucleoside triphosphate hydrolases"/>
    <property type="match status" value="2"/>
</dbReference>
<sequence>MPLLRIQHLQATFPGQPQPALQDISLDIDRGEWVALVGESGSGKSVTALSVLGLIPQARYPSGAILLERPSGGAAAGADPQVQAPTGAPPTLDLLHAAPDTLRHIRGREVSMIFQEPMTSLNPVFTCGFQIAETLRTHLGLTAREAKERAREALADVLLQDVLYDRYPHQLSGGQKQRVMIAMAICCRPALLIADEPTTALDVTVQQGIIQLLKNLQQKRNMGVLFITHDLELVRSVADRVLVMYRGRLLEEGPVPGVLDAPRHPYTKALLACRPGHTPKGQRLPVVEDFWREEGTAPPPMPPKTVPEPPKAKTIPLLRAEDLKVWFPGKNALFAKPHPPVKAVDGVSLTVHEGEILGLVGGSGSGKTTLGRALMRLVDPTGGKVFFRGEDLTVLGQRALRPYRRQAQIVFQDPYSALNPRMTIGRALGEVAGPGHVPGLLEQVRLPAAFAGRYPHECSGGQRQRAVIARALAVQPRFILFDESVSALDVSVQAQILNLIGDLKRELGFTAVFISHDPEVVRYLCDRVIAMKAGRIETD</sequence>
<dbReference type="NCBIfam" id="NF008453">
    <property type="entry name" value="PRK11308.1"/>
    <property type="match status" value="2"/>
</dbReference>
<reference evidence="6 7" key="1">
    <citation type="submission" date="2019-03" db="EMBL/GenBank/DDBJ databases">
        <title>Genomic Encyclopedia of Type Strains, Phase IV (KMG-IV): sequencing the most valuable type-strain genomes for metagenomic binning, comparative biology and taxonomic classification.</title>
        <authorList>
            <person name="Goeker M."/>
        </authorList>
    </citation>
    <scope>NUCLEOTIDE SEQUENCE [LARGE SCALE GENOMIC DNA]</scope>
    <source>
        <strain evidence="6 7">DSM 100059</strain>
    </source>
</reference>
<dbReference type="InterPro" id="IPR003593">
    <property type="entry name" value="AAA+_ATPase"/>
</dbReference>
<dbReference type="InterPro" id="IPR017871">
    <property type="entry name" value="ABC_transporter-like_CS"/>
</dbReference>
<dbReference type="PANTHER" id="PTHR43776">
    <property type="entry name" value="TRANSPORT ATP-BINDING PROTEIN"/>
    <property type="match status" value="1"/>
</dbReference>
<dbReference type="EMBL" id="SODV01000002">
    <property type="protein sequence ID" value="TDW95785.1"/>
    <property type="molecule type" value="Genomic_DNA"/>
</dbReference>
<keyword evidence="7" id="KW-1185">Reference proteome</keyword>
<dbReference type="RefSeq" id="WP_133995466.1">
    <property type="nucleotide sequence ID" value="NZ_SODV01000002.1"/>
</dbReference>
<dbReference type="GO" id="GO:0055085">
    <property type="term" value="P:transmembrane transport"/>
    <property type="evidence" value="ECO:0007669"/>
    <property type="project" value="UniProtKB-ARBA"/>
</dbReference>
<dbReference type="InterPro" id="IPR027417">
    <property type="entry name" value="P-loop_NTPase"/>
</dbReference>
<dbReference type="PROSITE" id="PS50893">
    <property type="entry name" value="ABC_TRANSPORTER_2"/>
    <property type="match status" value="2"/>
</dbReference>
<dbReference type="InterPro" id="IPR003439">
    <property type="entry name" value="ABC_transporter-like_ATP-bd"/>
</dbReference>
<dbReference type="Gene3D" id="3.40.50.300">
    <property type="entry name" value="P-loop containing nucleotide triphosphate hydrolases"/>
    <property type="match status" value="2"/>
</dbReference>
<dbReference type="GO" id="GO:0016887">
    <property type="term" value="F:ATP hydrolysis activity"/>
    <property type="evidence" value="ECO:0007669"/>
    <property type="project" value="InterPro"/>
</dbReference>
<feature type="domain" description="ABC transporter" evidence="5">
    <location>
        <begin position="4"/>
        <end position="271"/>
    </location>
</feature>
<dbReference type="CDD" id="cd03257">
    <property type="entry name" value="ABC_NikE_OppD_transporters"/>
    <property type="match status" value="2"/>
</dbReference>
<evidence type="ECO:0000259" key="5">
    <source>
        <dbReference type="PROSITE" id="PS50893"/>
    </source>
</evidence>
<dbReference type="InterPro" id="IPR050319">
    <property type="entry name" value="ABC_transp_ATP-bind"/>
</dbReference>
<evidence type="ECO:0000256" key="2">
    <source>
        <dbReference type="ARBA" id="ARBA00022448"/>
    </source>
</evidence>